<sequence length="242" mass="26550">MAFDVSIITLFPDAFPGMLDVSILGRAREQGIWSLETTDLRSFGLGKHRQVDDKPAGGGAGLVIRPDVAAAAIDSIDRNGRELIYLSPRGETFTQKLAHEFASGPGLICFCGRFEGLDERVISQRGMREVSLGDFVLAGGEVAAQAIIEATLRLLPGVAGNETSIEDESFSAGLLEYPQYTLPRIWEGQHTPDVLLSGDHSKVDQWRLNRSKLLTEGRRPDLWAAYLNGQRIRASETDDEHD</sequence>
<evidence type="ECO:0000256" key="6">
    <source>
        <dbReference type="ARBA" id="ARBA00014679"/>
    </source>
</evidence>
<comment type="subcellular location">
    <subcellularLocation>
        <location evidence="2 15 17">Cytoplasm</location>
    </subcellularLocation>
</comment>
<protein>
    <recommendedName>
        <fullName evidence="6 15">tRNA (guanine-N(1)-)-methyltransferase</fullName>
        <ecNumber evidence="5 15">2.1.1.228</ecNumber>
    </recommendedName>
    <alternativeName>
        <fullName evidence="12 15">M1G-methyltransferase</fullName>
    </alternativeName>
    <alternativeName>
        <fullName evidence="13 15">tRNA [GM37] methyltransferase</fullName>
    </alternativeName>
</protein>
<dbReference type="SUPFAM" id="SSF75217">
    <property type="entry name" value="alpha/beta knot"/>
    <property type="match status" value="1"/>
</dbReference>
<evidence type="ECO:0000259" key="18">
    <source>
        <dbReference type="Pfam" id="PF01746"/>
    </source>
</evidence>
<dbReference type="InterPro" id="IPR029028">
    <property type="entry name" value="Alpha/beta_knot_MTases"/>
</dbReference>
<evidence type="ECO:0000256" key="11">
    <source>
        <dbReference type="ARBA" id="ARBA00022694"/>
    </source>
</evidence>
<evidence type="ECO:0000256" key="13">
    <source>
        <dbReference type="ARBA" id="ARBA00033392"/>
    </source>
</evidence>
<evidence type="ECO:0000256" key="8">
    <source>
        <dbReference type="ARBA" id="ARBA00022603"/>
    </source>
</evidence>
<evidence type="ECO:0000256" key="16">
    <source>
        <dbReference type="PIRSR" id="PIRSR000386-1"/>
    </source>
</evidence>
<evidence type="ECO:0000313" key="19">
    <source>
        <dbReference type="EMBL" id="RIJ24056.1"/>
    </source>
</evidence>
<dbReference type="CDD" id="cd18080">
    <property type="entry name" value="TrmD-like"/>
    <property type="match status" value="1"/>
</dbReference>
<dbReference type="HAMAP" id="MF_00605">
    <property type="entry name" value="TrmD"/>
    <property type="match status" value="1"/>
</dbReference>
<comment type="caution">
    <text evidence="19">The sequence shown here is derived from an EMBL/GenBank/DDBJ whole genome shotgun (WGS) entry which is preliminary data.</text>
</comment>
<feature type="binding site" evidence="15 16">
    <location>
        <begin position="132"/>
        <end position="137"/>
    </location>
    <ligand>
        <name>S-adenosyl-L-methionine</name>
        <dbReference type="ChEBI" id="CHEBI:59789"/>
    </ligand>
</feature>
<dbReference type="EC" id="2.1.1.228" evidence="5 15"/>
<organism evidence="19 20">
    <name type="scientific">Henriciella barbarensis</name>
    <dbReference type="NCBI Taxonomy" id="86342"/>
    <lineage>
        <taxon>Bacteria</taxon>
        <taxon>Pseudomonadati</taxon>
        <taxon>Pseudomonadota</taxon>
        <taxon>Alphaproteobacteria</taxon>
        <taxon>Hyphomonadales</taxon>
        <taxon>Hyphomonadaceae</taxon>
        <taxon>Henriciella</taxon>
    </lineage>
</organism>
<dbReference type="PANTHER" id="PTHR46417:SF1">
    <property type="entry name" value="TRNA (GUANINE-N(1)-)-METHYLTRANSFERASE"/>
    <property type="match status" value="1"/>
</dbReference>
<feature type="binding site" evidence="15 16">
    <location>
        <position position="112"/>
    </location>
    <ligand>
        <name>S-adenosyl-L-methionine</name>
        <dbReference type="ChEBI" id="CHEBI:59789"/>
    </ligand>
</feature>
<dbReference type="Gene3D" id="3.40.1280.10">
    <property type="match status" value="1"/>
</dbReference>
<dbReference type="NCBIfam" id="TIGR00088">
    <property type="entry name" value="trmD"/>
    <property type="match status" value="1"/>
</dbReference>
<evidence type="ECO:0000256" key="3">
    <source>
        <dbReference type="ARBA" id="ARBA00007630"/>
    </source>
</evidence>
<keyword evidence="11 15" id="KW-0819">tRNA processing</keyword>
<keyword evidence="9 15" id="KW-0808">Transferase</keyword>
<comment type="catalytic activity">
    <reaction evidence="14 15 17">
        <text>guanosine(37) in tRNA + S-adenosyl-L-methionine = N(1)-methylguanosine(37) in tRNA + S-adenosyl-L-homocysteine + H(+)</text>
        <dbReference type="Rhea" id="RHEA:36899"/>
        <dbReference type="Rhea" id="RHEA-COMP:10145"/>
        <dbReference type="Rhea" id="RHEA-COMP:10147"/>
        <dbReference type="ChEBI" id="CHEBI:15378"/>
        <dbReference type="ChEBI" id="CHEBI:57856"/>
        <dbReference type="ChEBI" id="CHEBI:59789"/>
        <dbReference type="ChEBI" id="CHEBI:73542"/>
        <dbReference type="ChEBI" id="CHEBI:74269"/>
        <dbReference type="EC" id="2.1.1.228"/>
    </reaction>
</comment>
<evidence type="ECO:0000256" key="12">
    <source>
        <dbReference type="ARBA" id="ARBA00029736"/>
    </source>
</evidence>
<dbReference type="Gene3D" id="1.10.1270.20">
    <property type="entry name" value="tRNA(m1g37)methyltransferase, domain 2"/>
    <property type="match status" value="1"/>
</dbReference>
<dbReference type="GO" id="GO:0002939">
    <property type="term" value="P:tRNA N1-guanine methylation"/>
    <property type="evidence" value="ECO:0007669"/>
    <property type="project" value="TreeGrafter"/>
</dbReference>
<gene>
    <name evidence="15 19" type="primary">trmD</name>
    <name evidence="19" type="ORF">D1224_07370</name>
</gene>
<evidence type="ECO:0000313" key="20">
    <source>
        <dbReference type="Proteomes" id="UP000265431"/>
    </source>
</evidence>
<dbReference type="InterPro" id="IPR023148">
    <property type="entry name" value="tRNA_m1G_MeTrfase_C_sf"/>
</dbReference>
<evidence type="ECO:0000256" key="9">
    <source>
        <dbReference type="ARBA" id="ARBA00022679"/>
    </source>
</evidence>
<evidence type="ECO:0000256" key="1">
    <source>
        <dbReference type="ARBA" id="ARBA00002634"/>
    </source>
</evidence>
<name>A0A399QY47_9PROT</name>
<evidence type="ECO:0000256" key="2">
    <source>
        <dbReference type="ARBA" id="ARBA00004496"/>
    </source>
</evidence>
<dbReference type="GO" id="GO:0052906">
    <property type="term" value="F:tRNA (guanine(37)-N1)-methyltransferase activity"/>
    <property type="evidence" value="ECO:0007669"/>
    <property type="project" value="UniProtKB-UniRule"/>
</dbReference>
<evidence type="ECO:0000256" key="15">
    <source>
        <dbReference type="HAMAP-Rule" id="MF_00605"/>
    </source>
</evidence>
<feature type="domain" description="tRNA methyltransferase TRMD/TRM10-type" evidence="18">
    <location>
        <begin position="5"/>
        <end position="224"/>
    </location>
</feature>
<dbReference type="PANTHER" id="PTHR46417">
    <property type="entry name" value="TRNA (GUANINE-N(1)-)-METHYLTRANSFERASE"/>
    <property type="match status" value="1"/>
</dbReference>
<keyword evidence="7 15" id="KW-0963">Cytoplasm</keyword>
<evidence type="ECO:0000256" key="7">
    <source>
        <dbReference type="ARBA" id="ARBA00022490"/>
    </source>
</evidence>
<accession>A0A399QY47</accession>
<dbReference type="GO" id="GO:0005829">
    <property type="term" value="C:cytosol"/>
    <property type="evidence" value="ECO:0007669"/>
    <property type="project" value="TreeGrafter"/>
</dbReference>
<keyword evidence="20" id="KW-1185">Reference proteome</keyword>
<proteinExistence type="inferred from homology"/>
<keyword evidence="8 15" id="KW-0489">Methyltransferase</keyword>
<dbReference type="InterPro" id="IPR016009">
    <property type="entry name" value="tRNA_MeTrfase_TRMD/TRM10"/>
</dbReference>
<comment type="function">
    <text evidence="1 15 17">Specifically methylates guanosine-37 in various tRNAs.</text>
</comment>
<dbReference type="Pfam" id="PF01746">
    <property type="entry name" value="tRNA_m1G_MT"/>
    <property type="match status" value="1"/>
</dbReference>
<dbReference type="OrthoDB" id="9807416at2"/>
<evidence type="ECO:0000256" key="5">
    <source>
        <dbReference type="ARBA" id="ARBA00012807"/>
    </source>
</evidence>
<dbReference type="Proteomes" id="UP000265431">
    <property type="component" value="Unassembled WGS sequence"/>
</dbReference>
<keyword evidence="10 15" id="KW-0949">S-adenosyl-L-methionine</keyword>
<dbReference type="EMBL" id="QWGB01000005">
    <property type="protein sequence ID" value="RIJ24056.1"/>
    <property type="molecule type" value="Genomic_DNA"/>
</dbReference>
<evidence type="ECO:0000256" key="14">
    <source>
        <dbReference type="ARBA" id="ARBA00047783"/>
    </source>
</evidence>
<dbReference type="AlphaFoldDB" id="A0A399QY47"/>
<dbReference type="InterPro" id="IPR029026">
    <property type="entry name" value="tRNA_m1G_MTases_N"/>
</dbReference>
<dbReference type="InterPro" id="IPR002649">
    <property type="entry name" value="tRNA_m1G_MeTrfase_TrmD"/>
</dbReference>
<evidence type="ECO:0000256" key="10">
    <source>
        <dbReference type="ARBA" id="ARBA00022691"/>
    </source>
</evidence>
<evidence type="ECO:0000256" key="4">
    <source>
        <dbReference type="ARBA" id="ARBA00011738"/>
    </source>
</evidence>
<dbReference type="NCBIfam" id="NF000648">
    <property type="entry name" value="PRK00026.1"/>
    <property type="match status" value="1"/>
</dbReference>
<comment type="subunit">
    <text evidence="4 15 17">Homodimer.</text>
</comment>
<reference evidence="19 20" key="1">
    <citation type="submission" date="2018-08" db="EMBL/GenBank/DDBJ databases">
        <title>Henriciella mobilis sp. nov., isolated from seawater.</title>
        <authorList>
            <person name="Cheng H."/>
            <person name="Wu Y.-H."/>
            <person name="Xu X.-W."/>
            <person name="Guo L.-L."/>
        </authorList>
    </citation>
    <scope>NUCLEOTIDE SEQUENCE [LARGE SCALE GENOMIC DNA]</scope>
    <source>
        <strain evidence="19 20">CCUG66934</strain>
    </source>
</reference>
<comment type="similarity">
    <text evidence="3 15 17">Belongs to the RNA methyltransferase TrmD family.</text>
</comment>
<dbReference type="PIRSF" id="PIRSF000386">
    <property type="entry name" value="tRNA_mtase"/>
    <property type="match status" value="1"/>
</dbReference>
<evidence type="ECO:0000256" key="17">
    <source>
        <dbReference type="RuleBase" id="RU003464"/>
    </source>
</evidence>